<dbReference type="GO" id="GO:0005829">
    <property type="term" value="C:cytosol"/>
    <property type="evidence" value="ECO:0007669"/>
    <property type="project" value="TreeGrafter"/>
</dbReference>
<evidence type="ECO:0000256" key="3">
    <source>
        <dbReference type="ARBA" id="ARBA00023015"/>
    </source>
</evidence>
<dbReference type="InterPro" id="IPR011006">
    <property type="entry name" value="CheY-like_superfamily"/>
</dbReference>
<dbReference type="InterPro" id="IPR001789">
    <property type="entry name" value="Sig_transdc_resp-reg_receiver"/>
</dbReference>
<dbReference type="EMBL" id="CP002514">
    <property type="protein sequence ID" value="AEP12088.1"/>
    <property type="molecule type" value="Genomic_DNA"/>
</dbReference>
<dbReference type="RefSeq" id="WP_014099825.1">
    <property type="nucleotide sequence ID" value="NC_016024.1"/>
</dbReference>
<dbReference type="Pfam" id="PF00072">
    <property type="entry name" value="Response_reg"/>
    <property type="match status" value="1"/>
</dbReference>
<reference evidence="9 10" key="1">
    <citation type="journal article" date="2012" name="Environ. Microbiol.">
        <title>Complete genome of Candidatus Chloracidobacterium thermophilum, a chlorophyll-based photoheterotroph belonging to the phylum Acidobacteria.</title>
        <authorList>
            <person name="Garcia Costas A.M."/>
            <person name="Liu Z."/>
            <person name="Tomsho L.P."/>
            <person name="Schuster S.C."/>
            <person name="Ward D.M."/>
            <person name="Bryant D.A."/>
        </authorList>
    </citation>
    <scope>NUCLEOTIDE SEQUENCE [LARGE SCALE GENOMIC DNA]</scope>
    <source>
        <strain evidence="9 10">B</strain>
    </source>
</reference>
<dbReference type="InterPro" id="IPR039420">
    <property type="entry name" value="WalR-like"/>
</dbReference>
<evidence type="ECO:0000313" key="10">
    <source>
        <dbReference type="Proteomes" id="UP000006791"/>
    </source>
</evidence>
<dbReference type="SMART" id="SM00448">
    <property type="entry name" value="REC"/>
    <property type="match status" value="1"/>
</dbReference>
<dbReference type="AlphaFoldDB" id="G2LFX5"/>
<evidence type="ECO:0000313" key="9">
    <source>
        <dbReference type="EMBL" id="AEP12088.1"/>
    </source>
</evidence>
<dbReference type="KEGG" id="ctm:Cabther_A1337"/>
<evidence type="ECO:0000256" key="2">
    <source>
        <dbReference type="ARBA" id="ARBA00023012"/>
    </source>
</evidence>
<feature type="modified residue" description="4-aspartylphosphate" evidence="6">
    <location>
        <position position="53"/>
    </location>
</feature>
<keyword evidence="3" id="KW-0805">Transcription regulation</keyword>
<dbReference type="GO" id="GO:0000156">
    <property type="term" value="F:phosphorelay response regulator activity"/>
    <property type="evidence" value="ECO:0007669"/>
    <property type="project" value="TreeGrafter"/>
</dbReference>
<evidence type="ECO:0000259" key="8">
    <source>
        <dbReference type="PROSITE" id="PS50110"/>
    </source>
</evidence>
<evidence type="ECO:0000256" key="6">
    <source>
        <dbReference type="PROSITE-ProRule" id="PRU00169"/>
    </source>
</evidence>
<dbReference type="SUPFAM" id="SSF52172">
    <property type="entry name" value="CheY-like"/>
    <property type="match status" value="1"/>
</dbReference>
<dbReference type="STRING" id="981222.Cabther_A1337"/>
<accession>G2LFX5</accession>
<keyword evidence="2" id="KW-0902">Two-component regulatory system</keyword>
<proteinExistence type="predicted"/>
<dbReference type="Gene3D" id="3.40.50.2300">
    <property type="match status" value="1"/>
</dbReference>
<dbReference type="GO" id="GO:0032993">
    <property type="term" value="C:protein-DNA complex"/>
    <property type="evidence" value="ECO:0007669"/>
    <property type="project" value="TreeGrafter"/>
</dbReference>
<evidence type="ECO:0000256" key="1">
    <source>
        <dbReference type="ARBA" id="ARBA00022553"/>
    </source>
</evidence>
<evidence type="ECO:0000256" key="7">
    <source>
        <dbReference type="SAM" id="MobiDB-lite"/>
    </source>
</evidence>
<keyword evidence="10" id="KW-1185">Reference proteome</keyword>
<feature type="domain" description="Response regulatory" evidence="8">
    <location>
        <begin position="4"/>
        <end position="119"/>
    </location>
</feature>
<dbReference type="PANTHER" id="PTHR48111:SF1">
    <property type="entry name" value="TWO-COMPONENT RESPONSE REGULATOR ORR33"/>
    <property type="match status" value="1"/>
</dbReference>
<dbReference type="OrthoDB" id="9780312at2"/>
<dbReference type="PANTHER" id="PTHR48111">
    <property type="entry name" value="REGULATOR OF RPOS"/>
    <property type="match status" value="1"/>
</dbReference>
<name>G2LFX5_CHLTF</name>
<feature type="compositionally biased region" description="Polar residues" evidence="7">
    <location>
        <begin position="199"/>
        <end position="208"/>
    </location>
</feature>
<keyword evidence="5" id="KW-0804">Transcription</keyword>
<gene>
    <name evidence="9" type="ordered locus">Cabther_A1337</name>
</gene>
<dbReference type="HOGENOM" id="CLU_559849_0_0_0"/>
<dbReference type="GO" id="GO:0000976">
    <property type="term" value="F:transcription cis-regulatory region binding"/>
    <property type="evidence" value="ECO:0007669"/>
    <property type="project" value="TreeGrafter"/>
</dbReference>
<keyword evidence="4 9" id="KW-0238">DNA-binding</keyword>
<feature type="compositionally biased region" description="Low complexity" evidence="7">
    <location>
        <begin position="166"/>
        <end position="175"/>
    </location>
</feature>
<dbReference type="Proteomes" id="UP000006791">
    <property type="component" value="Chromosome 1"/>
</dbReference>
<feature type="region of interest" description="Disordered" evidence="7">
    <location>
        <begin position="269"/>
        <end position="311"/>
    </location>
</feature>
<keyword evidence="1 6" id="KW-0597">Phosphoprotein</keyword>
<dbReference type="GO" id="GO:0006355">
    <property type="term" value="P:regulation of DNA-templated transcription"/>
    <property type="evidence" value="ECO:0007669"/>
    <property type="project" value="TreeGrafter"/>
</dbReference>
<sequence>MSRRILIADDHVPTRRDLQAFLQQQGFEVLAVGNGDLAARRAGEMHPDLVILDVLMPGKTGYEACRHIKQVLKLELPVLMIHHDVEPFDRNEAARVGADETLVKPLDPFALLETIHALWRKYGRPLMGTEPAELVEEVQEEDVEAVFGGGAAVPPPDNAPSSDQEAATTADDTPLAPLPEPSQSAQAAADTPEAAHSLDSASVSSATEQPAAVPSAPSETGTEPPVPLPEVSPTAVDAPATTLRTPTMELPDPYSVVASGDYATYFSEESSNNHTAHTVPEADQDTAGDTIAHPPAPDISAVDTSASTPPAEAETIIKQDIPFTDPYPSRNIFAPIPTQTISDISFTVPERITSELPPPDPSAGLSIHFDSRNAAVHIGGLYEVTEVELPEHPTQELTPVPTTVASPSETLDEADVSGDLLPLEALPAEEVARLQETGTDILASAVIVAVTPPPTENASEVQTVVCPHCGGQALESDIICPHCGEML</sequence>
<organism evidence="9 10">
    <name type="scientific">Chloracidobacterium thermophilum (strain B)</name>
    <dbReference type="NCBI Taxonomy" id="981222"/>
    <lineage>
        <taxon>Bacteria</taxon>
        <taxon>Pseudomonadati</taxon>
        <taxon>Acidobacteriota</taxon>
        <taxon>Terriglobia</taxon>
        <taxon>Terriglobales</taxon>
        <taxon>Acidobacteriaceae</taxon>
        <taxon>Chloracidobacterium</taxon>
    </lineage>
</organism>
<dbReference type="CDD" id="cd00156">
    <property type="entry name" value="REC"/>
    <property type="match status" value="1"/>
</dbReference>
<protein>
    <submittedName>
        <fullName evidence="9">Response regulators consisting of a CheY-like receiver domain and a winged-helix DNA-binding domain protein</fullName>
    </submittedName>
</protein>
<evidence type="ECO:0000256" key="5">
    <source>
        <dbReference type="ARBA" id="ARBA00023163"/>
    </source>
</evidence>
<feature type="region of interest" description="Disordered" evidence="7">
    <location>
        <begin position="148"/>
        <end position="234"/>
    </location>
</feature>
<dbReference type="PROSITE" id="PS50110">
    <property type="entry name" value="RESPONSE_REGULATORY"/>
    <property type="match status" value="1"/>
</dbReference>
<evidence type="ECO:0000256" key="4">
    <source>
        <dbReference type="ARBA" id="ARBA00023125"/>
    </source>
</evidence>